<protein>
    <submittedName>
        <fullName evidence="3">Uncharacterized protein</fullName>
    </submittedName>
</protein>
<feature type="compositionally biased region" description="Basic and acidic residues" evidence="2">
    <location>
        <begin position="320"/>
        <end position="338"/>
    </location>
</feature>
<dbReference type="Proteomes" id="UP001165080">
    <property type="component" value="Unassembled WGS sequence"/>
</dbReference>
<evidence type="ECO:0000256" key="2">
    <source>
        <dbReference type="SAM" id="MobiDB-lite"/>
    </source>
</evidence>
<sequence length="347" mass="39187">MTTATQRLAKSAWPEWQQGSSKTAETIRYDTFITNGTLGAPEIHDPSEPGHSTTTFVPLFDTMRQKRHTSTSSVPELSPRAQSTLMKHRASALIQKYSGNRWREAQRTKWLLDIVFHIDRDYRQYLSEQAAQIAALNEQLEHNTELQMSAAEAVQSQNGRLRRRVDELEQQLRHSQGSLLDMQNRVAASEIALQEAEDASRAAVEECLQLQQAVAILAEHDASARKLLANRTHGLKEALVASRGRMRQAAENSKRHRLEVADLLAQERQKAEAERLALTVQVEGSLAAAGTVLGAATRLQVDRLKLELDAYKEPWQYAARDKSPTRRKELTRQLEHRQRSTSVTVPF</sequence>
<gene>
    <name evidence="3" type="primary">PLEST006799</name>
    <name evidence="3" type="ORF">PLESTB_000927900</name>
</gene>
<dbReference type="AlphaFoldDB" id="A0A9W6F3E6"/>
<keyword evidence="1" id="KW-0175">Coiled coil</keyword>
<dbReference type="EMBL" id="BRXU01000011">
    <property type="protein sequence ID" value="GLC54987.1"/>
    <property type="molecule type" value="Genomic_DNA"/>
</dbReference>
<accession>A0A9W6F3E6</accession>
<dbReference type="OrthoDB" id="532880at2759"/>
<feature type="region of interest" description="Disordered" evidence="2">
    <location>
        <begin position="1"/>
        <end position="22"/>
    </location>
</feature>
<name>A0A9W6F3E6_9CHLO</name>
<reference evidence="3 4" key="1">
    <citation type="journal article" date="2023" name="Commun. Biol.">
        <title>Reorganization of the ancestral sex-determining regions during the evolution of trioecy in Pleodorina starrii.</title>
        <authorList>
            <person name="Takahashi K."/>
            <person name="Suzuki S."/>
            <person name="Kawai-Toyooka H."/>
            <person name="Yamamoto K."/>
            <person name="Hamaji T."/>
            <person name="Ootsuki R."/>
            <person name="Yamaguchi H."/>
            <person name="Kawachi M."/>
            <person name="Higashiyama T."/>
            <person name="Nozaki H."/>
        </authorList>
    </citation>
    <scope>NUCLEOTIDE SEQUENCE [LARGE SCALE GENOMIC DNA]</scope>
    <source>
        <strain evidence="3 4">NIES-4479</strain>
    </source>
</reference>
<organism evidence="3 4">
    <name type="scientific">Pleodorina starrii</name>
    <dbReference type="NCBI Taxonomy" id="330485"/>
    <lineage>
        <taxon>Eukaryota</taxon>
        <taxon>Viridiplantae</taxon>
        <taxon>Chlorophyta</taxon>
        <taxon>core chlorophytes</taxon>
        <taxon>Chlorophyceae</taxon>
        <taxon>CS clade</taxon>
        <taxon>Chlamydomonadales</taxon>
        <taxon>Volvocaceae</taxon>
        <taxon>Pleodorina</taxon>
    </lineage>
</organism>
<evidence type="ECO:0000256" key="1">
    <source>
        <dbReference type="SAM" id="Coils"/>
    </source>
</evidence>
<feature type="region of interest" description="Disordered" evidence="2">
    <location>
        <begin position="320"/>
        <end position="347"/>
    </location>
</feature>
<feature type="coiled-coil region" evidence="1">
    <location>
        <begin position="151"/>
        <end position="213"/>
    </location>
</feature>
<comment type="caution">
    <text evidence="3">The sequence shown here is derived from an EMBL/GenBank/DDBJ whole genome shotgun (WGS) entry which is preliminary data.</text>
</comment>
<keyword evidence="4" id="KW-1185">Reference proteome</keyword>
<evidence type="ECO:0000313" key="3">
    <source>
        <dbReference type="EMBL" id="GLC54987.1"/>
    </source>
</evidence>
<evidence type="ECO:0000313" key="4">
    <source>
        <dbReference type="Proteomes" id="UP001165080"/>
    </source>
</evidence>
<proteinExistence type="predicted"/>
<feature type="coiled-coil region" evidence="1">
    <location>
        <begin position="246"/>
        <end position="281"/>
    </location>
</feature>